<evidence type="ECO:0000313" key="1">
    <source>
        <dbReference type="EMBL" id="EHK49048.1"/>
    </source>
</evidence>
<evidence type="ECO:0008006" key="3">
    <source>
        <dbReference type="Google" id="ProtNLM"/>
    </source>
</evidence>
<organism evidence="1 2">
    <name type="scientific">Hypocrea atroviridis (strain ATCC 20476 / IMI 206040)</name>
    <name type="common">Trichoderma atroviride</name>
    <dbReference type="NCBI Taxonomy" id="452589"/>
    <lineage>
        <taxon>Eukaryota</taxon>
        <taxon>Fungi</taxon>
        <taxon>Dikarya</taxon>
        <taxon>Ascomycota</taxon>
        <taxon>Pezizomycotina</taxon>
        <taxon>Sordariomycetes</taxon>
        <taxon>Hypocreomycetidae</taxon>
        <taxon>Hypocreales</taxon>
        <taxon>Hypocreaceae</taxon>
        <taxon>Trichoderma</taxon>
    </lineage>
</organism>
<protein>
    <recommendedName>
        <fullName evidence="3">MULE transposase domain-containing protein</fullName>
    </recommendedName>
</protein>
<keyword evidence="2" id="KW-1185">Reference proteome</keyword>
<accession>G9NJH4</accession>
<reference evidence="1 2" key="1">
    <citation type="journal article" date="2011" name="Genome Biol.">
        <title>Comparative genome sequence analysis underscores mycoparasitism as the ancestral life style of Trichoderma.</title>
        <authorList>
            <person name="Kubicek C.P."/>
            <person name="Herrera-Estrella A."/>
            <person name="Seidl-Seiboth V."/>
            <person name="Martinez D.A."/>
            <person name="Druzhinina I.S."/>
            <person name="Thon M."/>
            <person name="Zeilinger S."/>
            <person name="Casas-Flores S."/>
            <person name="Horwitz B.A."/>
            <person name="Mukherjee P.K."/>
            <person name="Mukherjee M."/>
            <person name="Kredics L."/>
            <person name="Alcaraz L.D."/>
            <person name="Aerts A."/>
            <person name="Antal Z."/>
            <person name="Atanasova L."/>
            <person name="Cervantes-Badillo M.G."/>
            <person name="Challacombe J."/>
            <person name="Chertkov O."/>
            <person name="McCluskey K."/>
            <person name="Coulpier F."/>
            <person name="Deshpande N."/>
            <person name="von Doehren H."/>
            <person name="Ebbole D.J."/>
            <person name="Esquivel-Naranjo E.U."/>
            <person name="Fekete E."/>
            <person name="Flipphi M."/>
            <person name="Glaser F."/>
            <person name="Gomez-Rodriguez E.Y."/>
            <person name="Gruber S."/>
            <person name="Han C."/>
            <person name="Henrissat B."/>
            <person name="Hermosa R."/>
            <person name="Hernandez-Onate M."/>
            <person name="Karaffa L."/>
            <person name="Kosti I."/>
            <person name="Le Crom S."/>
            <person name="Lindquist E."/>
            <person name="Lucas S."/>
            <person name="Luebeck M."/>
            <person name="Luebeck P.S."/>
            <person name="Margeot A."/>
            <person name="Metz B."/>
            <person name="Misra M."/>
            <person name="Nevalainen H."/>
            <person name="Omann M."/>
            <person name="Packer N."/>
            <person name="Perrone G."/>
            <person name="Uresti-Rivera E.E."/>
            <person name="Salamov A."/>
            <person name="Schmoll M."/>
            <person name="Seiboth B."/>
            <person name="Shapiro H."/>
            <person name="Sukno S."/>
            <person name="Tamayo-Ramos J.A."/>
            <person name="Tisch D."/>
            <person name="Wiest A."/>
            <person name="Wilkinson H.H."/>
            <person name="Zhang M."/>
            <person name="Coutinho P.M."/>
            <person name="Kenerley C.M."/>
            <person name="Monte E."/>
            <person name="Baker S.E."/>
            <person name="Grigoriev I.V."/>
        </authorList>
    </citation>
    <scope>NUCLEOTIDE SEQUENCE [LARGE SCALE GENOMIC DNA]</scope>
    <source>
        <strain evidence="2">ATCC 20476 / IMI 206040</strain>
    </source>
</reference>
<dbReference type="HOGENOM" id="CLU_3106672_0_0_1"/>
<dbReference type="AlphaFoldDB" id="G9NJH4"/>
<evidence type="ECO:0000313" key="2">
    <source>
        <dbReference type="Proteomes" id="UP000005426"/>
    </source>
</evidence>
<name>G9NJH4_HYPAI</name>
<proteinExistence type="predicted"/>
<dbReference type="Proteomes" id="UP000005426">
    <property type="component" value="Unassembled WGS sequence"/>
</dbReference>
<comment type="caution">
    <text evidence="1">The sequence shown here is derived from an EMBL/GenBank/DDBJ whole genome shotgun (WGS) entry which is preliminary data.</text>
</comment>
<dbReference type="EMBL" id="ABDG02000017">
    <property type="protein sequence ID" value="EHK49048.1"/>
    <property type="molecule type" value="Genomic_DNA"/>
</dbReference>
<gene>
    <name evidence="1" type="ORF">TRIATDRAFT_261911</name>
</gene>
<sequence>MQDGLTYGVMTFLFDSPHQGSYHVVWYTVRDECHQRDVAIYVLKRVFVTLV</sequence>